<dbReference type="Pfam" id="PF07883">
    <property type="entry name" value="Cupin_2"/>
    <property type="match status" value="1"/>
</dbReference>
<keyword evidence="1" id="KW-0812">Transmembrane</keyword>
<dbReference type="Gene3D" id="2.60.120.10">
    <property type="entry name" value="Jelly Rolls"/>
    <property type="match status" value="1"/>
</dbReference>
<dbReference type="PANTHER" id="PTHR36440:SF1">
    <property type="entry name" value="PUTATIVE (AFU_ORTHOLOGUE AFUA_8G07350)-RELATED"/>
    <property type="match status" value="1"/>
</dbReference>
<dbReference type="InterPro" id="IPR011051">
    <property type="entry name" value="RmlC_Cupin_sf"/>
</dbReference>
<keyword evidence="4" id="KW-1185">Reference proteome</keyword>
<gene>
    <name evidence="3" type="ORF">DHW03_15070</name>
</gene>
<dbReference type="InterPro" id="IPR013096">
    <property type="entry name" value="Cupin_2"/>
</dbReference>
<accession>A0A317EJ14</accession>
<evidence type="ECO:0000259" key="2">
    <source>
        <dbReference type="Pfam" id="PF07883"/>
    </source>
</evidence>
<evidence type="ECO:0000313" key="4">
    <source>
        <dbReference type="Proteomes" id="UP000245379"/>
    </source>
</evidence>
<evidence type="ECO:0000313" key="3">
    <source>
        <dbReference type="EMBL" id="PWS26117.1"/>
    </source>
</evidence>
<feature type="domain" description="Cupin type-2" evidence="2">
    <location>
        <begin position="40"/>
        <end position="99"/>
    </location>
</feature>
<protein>
    <submittedName>
        <fullName evidence="3">Cupin domain-containing protein</fullName>
    </submittedName>
</protein>
<dbReference type="PANTHER" id="PTHR36440">
    <property type="entry name" value="PUTATIVE (AFU_ORTHOLOGUE AFUA_8G07350)-RELATED"/>
    <property type="match status" value="1"/>
</dbReference>
<dbReference type="AlphaFoldDB" id="A0A317EJ14"/>
<name>A0A317EJ14_9SPHI</name>
<feature type="transmembrane region" description="Helical" evidence="1">
    <location>
        <begin position="155"/>
        <end position="174"/>
    </location>
</feature>
<keyword evidence="1" id="KW-0472">Membrane</keyword>
<comment type="caution">
    <text evidence="3">The sequence shown here is derived from an EMBL/GenBank/DDBJ whole genome shotgun (WGS) entry which is preliminary data.</text>
</comment>
<sequence>MAFRDKIIVNPISGQTIRFLQTMRDTNGQFLEMEATYTAHSKVPARHFHPFQEETFIILSGNLKVQLEGHLLDLKKGDKLNIPRNKVHAMWNDTNEIAIVNWKVEPAMNTEHLLETTFGLVAEGKINKKILPNILQVALIANRYNKVFRLKNPPFIIQQFLFLLLAPFGYLLGYKSNYARYVKE</sequence>
<dbReference type="EMBL" id="QGNZ01000004">
    <property type="protein sequence ID" value="PWS26117.1"/>
    <property type="molecule type" value="Genomic_DNA"/>
</dbReference>
<dbReference type="InterPro" id="IPR014710">
    <property type="entry name" value="RmlC-like_jellyroll"/>
</dbReference>
<dbReference type="InterPro" id="IPR053146">
    <property type="entry name" value="QDO-like"/>
</dbReference>
<dbReference type="RefSeq" id="WP_109926682.1">
    <property type="nucleotide sequence ID" value="NZ_QGNZ01000004.1"/>
</dbReference>
<keyword evidence="1" id="KW-1133">Transmembrane helix</keyword>
<evidence type="ECO:0000256" key="1">
    <source>
        <dbReference type="SAM" id="Phobius"/>
    </source>
</evidence>
<dbReference type="OrthoDB" id="1423961at2"/>
<reference evidence="3 4" key="1">
    <citation type="submission" date="2018-05" db="EMBL/GenBank/DDBJ databases">
        <title>Pedobacter paludis sp. nov., isolated from wetland soil.</title>
        <authorList>
            <person name="Zhang Y."/>
            <person name="Wang G."/>
        </authorList>
    </citation>
    <scope>NUCLEOTIDE SEQUENCE [LARGE SCALE GENOMIC DNA]</scope>
    <source>
        <strain evidence="3 4">KCTC22721</strain>
    </source>
</reference>
<proteinExistence type="predicted"/>
<organism evidence="3 4">
    <name type="scientific">Pedobacter yonginense</name>
    <dbReference type="NCBI Taxonomy" id="651869"/>
    <lineage>
        <taxon>Bacteria</taxon>
        <taxon>Pseudomonadati</taxon>
        <taxon>Bacteroidota</taxon>
        <taxon>Sphingobacteriia</taxon>
        <taxon>Sphingobacteriales</taxon>
        <taxon>Sphingobacteriaceae</taxon>
        <taxon>Pedobacter</taxon>
    </lineage>
</organism>
<dbReference type="Proteomes" id="UP000245379">
    <property type="component" value="Unassembled WGS sequence"/>
</dbReference>
<dbReference type="SUPFAM" id="SSF51182">
    <property type="entry name" value="RmlC-like cupins"/>
    <property type="match status" value="1"/>
</dbReference>